<gene>
    <name evidence="2" type="ORF">Pan189_13570</name>
</gene>
<keyword evidence="3" id="KW-1185">Reference proteome</keyword>
<sequence length="74" mass="7768">MKLRWIKLGLAILAATHTLLAIALAISLRLEPPAAGLLDIDTIWRGAQLSLLVGLCLLALLAAIPSVSQTSANQ</sequence>
<reference evidence="2 3" key="1">
    <citation type="submission" date="2019-02" db="EMBL/GenBank/DDBJ databases">
        <title>Deep-cultivation of Planctomycetes and their phenomic and genomic characterization uncovers novel biology.</title>
        <authorList>
            <person name="Wiegand S."/>
            <person name="Jogler M."/>
            <person name="Boedeker C."/>
            <person name="Pinto D."/>
            <person name="Vollmers J."/>
            <person name="Rivas-Marin E."/>
            <person name="Kohn T."/>
            <person name="Peeters S.H."/>
            <person name="Heuer A."/>
            <person name="Rast P."/>
            <person name="Oberbeckmann S."/>
            <person name="Bunk B."/>
            <person name="Jeske O."/>
            <person name="Meyerdierks A."/>
            <person name="Storesund J.E."/>
            <person name="Kallscheuer N."/>
            <person name="Luecker S."/>
            <person name="Lage O.M."/>
            <person name="Pohl T."/>
            <person name="Merkel B.J."/>
            <person name="Hornburger P."/>
            <person name="Mueller R.-W."/>
            <person name="Bruemmer F."/>
            <person name="Labrenz M."/>
            <person name="Spormann A.M."/>
            <person name="Op den Camp H."/>
            <person name="Overmann J."/>
            <person name="Amann R."/>
            <person name="Jetten M.S.M."/>
            <person name="Mascher T."/>
            <person name="Medema M.H."/>
            <person name="Devos D.P."/>
            <person name="Kaster A.-K."/>
            <person name="Ovreas L."/>
            <person name="Rohde M."/>
            <person name="Galperin M.Y."/>
            <person name="Jogler C."/>
        </authorList>
    </citation>
    <scope>NUCLEOTIDE SEQUENCE [LARGE SCALE GENOMIC DNA]</scope>
    <source>
        <strain evidence="2 3">Pan189</strain>
    </source>
</reference>
<dbReference type="RefSeq" id="WP_145363148.1">
    <property type="nucleotide sequence ID" value="NZ_CP036268.1"/>
</dbReference>
<dbReference type="EMBL" id="CP036268">
    <property type="protein sequence ID" value="QDT36993.1"/>
    <property type="molecule type" value="Genomic_DNA"/>
</dbReference>
<feature type="transmembrane region" description="Helical" evidence="1">
    <location>
        <begin position="49"/>
        <end position="68"/>
    </location>
</feature>
<evidence type="ECO:0000313" key="2">
    <source>
        <dbReference type="EMBL" id="QDT36993.1"/>
    </source>
</evidence>
<keyword evidence="1" id="KW-1133">Transmembrane helix</keyword>
<organism evidence="2 3">
    <name type="scientific">Stratiformator vulcanicus</name>
    <dbReference type="NCBI Taxonomy" id="2527980"/>
    <lineage>
        <taxon>Bacteria</taxon>
        <taxon>Pseudomonadati</taxon>
        <taxon>Planctomycetota</taxon>
        <taxon>Planctomycetia</taxon>
        <taxon>Planctomycetales</taxon>
        <taxon>Planctomycetaceae</taxon>
        <taxon>Stratiformator</taxon>
    </lineage>
</organism>
<protein>
    <submittedName>
        <fullName evidence="2">Uncharacterized protein</fullName>
    </submittedName>
</protein>
<keyword evidence="1" id="KW-0812">Transmembrane</keyword>
<accession>A0A517QZG8</accession>
<dbReference type="Proteomes" id="UP000317318">
    <property type="component" value="Chromosome"/>
</dbReference>
<proteinExistence type="predicted"/>
<name>A0A517QZG8_9PLAN</name>
<dbReference type="KEGG" id="svp:Pan189_13570"/>
<evidence type="ECO:0000256" key="1">
    <source>
        <dbReference type="SAM" id="Phobius"/>
    </source>
</evidence>
<dbReference type="AlphaFoldDB" id="A0A517QZG8"/>
<keyword evidence="1" id="KW-0472">Membrane</keyword>
<evidence type="ECO:0000313" key="3">
    <source>
        <dbReference type="Proteomes" id="UP000317318"/>
    </source>
</evidence>